<accession>A0A9Q0GK22</accession>
<dbReference type="EMBL" id="JAMYWD010003550">
    <property type="protein sequence ID" value="KAJ4930469.1"/>
    <property type="molecule type" value="Genomic_DNA"/>
</dbReference>
<name>A0A9Q0GK22_9MAGN</name>
<sequence>MWIDATPSIFIIFDILVTLYFALGILFLLLGCTYYSFVYFDLPYWYYCYRIWVHCLALHIISCSACVLLYFEYERLAKMRLEYITRSSSNPSQFSVLVRSIPWSPEESYSDQVRNFFRKYHASGYLSHQMVYRSGTVQKLMSDAEKMYRMLYHYGSTSIKQNVWPNLLKCGICGGTLNSFKMLDSEPVNAEEKVKLEHLGSCINDKVVYSHMTWVN</sequence>
<gene>
    <name evidence="3" type="ORF">NE237_000141</name>
</gene>
<comment type="caution">
    <text evidence="3">The sequence shown here is derived from an EMBL/GenBank/DDBJ whole genome shotgun (WGS) entry which is preliminary data.</text>
</comment>
<dbReference type="GO" id="GO:0005227">
    <property type="term" value="F:calcium-activated cation channel activity"/>
    <property type="evidence" value="ECO:0007669"/>
    <property type="project" value="InterPro"/>
</dbReference>
<dbReference type="InterPro" id="IPR027815">
    <property type="entry name" value="CSC1/OSCA1-like_cyt"/>
</dbReference>
<feature type="transmembrane region" description="Helical" evidence="1">
    <location>
        <begin position="12"/>
        <end position="37"/>
    </location>
</feature>
<evidence type="ECO:0000313" key="3">
    <source>
        <dbReference type="EMBL" id="KAJ4930469.1"/>
    </source>
</evidence>
<proteinExistence type="predicted"/>
<feature type="domain" description="CSC1/OSCA1-like cytosolic" evidence="2">
    <location>
        <begin position="93"/>
        <end position="197"/>
    </location>
</feature>
<dbReference type="PANTHER" id="PTHR13018">
    <property type="entry name" value="PROBABLE MEMBRANE PROTEIN DUF221-RELATED"/>
    <property type="match status" value="1"/>
</dbReference>
<dbReference type="AlphaFoldDB" id="A0A9Q0GK22"/>
<keyword evidence="1" id="KW-1133">Transmembrane helix</keyword>
<dbReference type="OrthoDB" id="782452at2759"/>
<keyword evidence="4" id="KW-1185">Reference proteome</keyword>
<dbReference type="InterPro" id="IPR045122">
    <property type="entry name" value="Csc1-like"/>
</dbReference>
<evidence type="ECO:0000256" key="1">
    <source>
        <dbReference type="SAM" id="Phobius"/>
    </source>
</evidence>
<dbReference type="GO" id="GO:0005886">
    <property type="term" value="C:plasma membrane"/>
    <property type="evidence" value="ECO:0007669"/>
    <property type="project" value="TreeGrafter"/>
</dbReference>
<keyword evidence="1" id="KW-0812">Transmembrane</keyword>
<dbReference type="PANTHER" id="PTHR13018:SF117">
    <property type="entry name" value="CSC1-LIKE PROTEIN RXW8"/>
    <property type="match status" value="1"/>
</dbReference>
<evidence type="ECO:0000313" key="4">
    <source>
        <dbReference type="Proteomes" id="UP001141806"/>
    </source>
</evidence>
<dbReference type="Proteomes" id="UP001141806">
    <property type="component" value="Unassembled WGS sequence"/>
</dbReference>
<protein>
    <recommendedName>
        <fullName evidence="2">CSC1/OSCA1-like cytosolic domain-containing protein</fullName>
    </recommendedName>
</protein>
<organism evidence="3 4">
    <name type="scientific">Protea cynaroides</name>
    <dbReference type="NCBI Taxonomy" id="273540"/>
    <lineage>
        <taxon>Eukaryota</taxon>
        <taxon>Viridiplantae</taxon>
        <taxon>Streptophyta</taxon>
        <taxon>Embryophyta</taxon>
        <taxon>Tracheophyta</taxon>
        <taxon>Spermatophyta</taxon>
        <taxon>Magnoliopsida</taxon>
        <taxon>Proteales</taxon>
        <taxon>Proteaceae</taxon>
        <taxon>Protea</taxon>
    </lineage>
</organism>
<keyword evidence="1" id="KW-0472">Membrane</keyword>
<evidence type="ECO:0000259" key="2">
    <source>
        <dbReference type="Pfam" id="PF14703"/>
    </source>
</evidence>
<feature type="transmembrane region" description="Helical" evidence="1">
    <location>
        <begin position="49"/>
        <end position="71"/>
    </location>
</feature>
<dbReference type="Pfam" id="PF14703">
    <property type="entry name" value="PHM7_cyt"/>
    <property type="match status" value="1"/>
</dbReference>
<reference evidence="3" key="1">
    <citation type="journal article" date="2023" name="Plant J.">
        <title>The genome of the king protea, Protea cynaroides.</title>
        <authorList>
            <person name="Chang J."/>
            <person name="Duong T.A."/>
            <person name="Schoeman C."/>
            <person name="Ma X."/>
            <person name="Roodt D."/>
            <person name="Barker N."/>
            <person name="Li Z."/>
            <person name="Van de Peer Y."/>
            <person name="Mizrachi E."/>
        </authorList>
    </citation>
    <scope>NUCLEOTIDE SEQUENCE</scope>
    <source>
        <tissue evidence="3">Young leaves</tissue>
    </source>
</reference>